<evidence type="ECO:0000313" key="5">
    <source>
        <dbReference type="EMBL" id="SUA50056.1"/>
    </source>
</evidence>
<dbReference type="OrthoDB" id="9787650at2"/>
<evidence type="ECO:0000313" key="7">
    <source>
        <dbReference type="Proteomes" id="UP000594903"/>
    </source>
</evidence>
<reference evidence="4 7" key="2">
    <citation type="submission" date="2020-12" db="EMBL/GenBank/DDBJ databases">
        <title>FDA dAtabase for Regulatory Grade micrObial Sequences (FDA-ARGOS): Supporting development and validation of Infectious Disease Dx tests.</title>
        <authorList>
            <person name="Sproer C."/>
            <person name="Gronow S."/>
            <person name="Severitt S."/>
            <person name="Schroder I."/>
            <person name="Tallon L."/>
            <person name="Sadzewicz L."/>
            <person name="Zhao X."/>
            <person name="Boylan J."/>
            <person name="Ott S."/>
            <person name="Bowen H."/>
            <person name="Vavikolanu K."/>
            <person name="Mehta A."/>
            <person name="Aluvathingal J."/>
            <person name="Nadendla S."/>
            <person name="Lowell S."/>
            <person name="Myers T."/>
            <person name="Yan Y."/>
            <person name="Sichtig H."/>
        </authorList>
    </citation>
    <scope>NUCLEOTIDE SEQUENCE [LARGE SCALE GENOMIC DNA]</scope>
    <source>
        <strain evidence="4 7">FDAARGOS_872</strain>
    </source>
</reference>
<dbReference type="GO" id="GO:0008168">
    <property type="term" value="F:methyltransferase activity"/>
    <property type="evidence" value="ECO:0007669"/>
    <property type="project" value="UniProtKB-KW"/>
</dbReference>
<evidence type="ECO:0000256" key="3">
    <source>
        <dbReference type="SAM" id="Phobius"/>
    </source>
</evidence>
<feature type="compositionally biased region" description="Low complexity" evidence="2">
    <location>
        <begin position="297"/>
        <end position="313"/>
    </location>
</feature>
<evidence type="ECO:0000256" key="2">
    <source>
        <dbReference type="SAM" id="MobiDB-lite"/>
    </source>
</evidence>
<feature type="compositionally biased region" description="Acidic residues" evidence="2">
    <location>
        <begin position="245"/>
        <end position="254"/>
    </location>
</feature>
<feature type="compositionally biased region" description="Acidic residues" evidence="2">
    <location>
        <begin position="31"/>
        <end position="43"/>
    </location>
</feature>
<dbReference type="RefSeq" id="WP_018574532.1">
    <property type="nucleotide sequence ID" value="NZ_CP065725.1"/>
</dbReference>
<gene>
    <name evidence="4" type="ORF">I6G29_13270</name>
    <name evidence="5" type="ORF">NCTC11997_00012</name>
</gene>
<proteinExistence type="predicted"/>
<keyword evidence="3" id="KW-0812">Transmembrane</keyword>
<dbReference type="PANTHER" id="PTHR38043:SF1">
    <property type="entry name" value="PROTEIN HEMX"/>
    <property type="match status" value="1"/>
</dbReference>
<dbReference type="EMBL" id="UGSB01000001">
    <property type="protein sequence ID" value="SUA50056.1"/>
    <property type="molecule type" value="Genomic_DNA"/>
</dbReference>
<sequence length="652" mass="70928">MAKGRNRNNQTGNRPEDIEESTDAEFLQNDDQVDIDLKDEEEQAIMANEPSKQDDDDIEVAEEAQDNSTTAVNGGPDQDTITSDAEKAKKKGSNAVWYGVGVVLVAAAVAGIYYSNQSDESSNDPTVMSQSAEETEAVPAEATASEELTGDSFIEDESATDLASSDDVVEHQTGKEIAEDEHTPDATADDSESSSVDERPAEQSAAVTPELGIGAFEQEELATGEKEPEDVTSMDEPNVDRVDGSEIEEVENDALNDTKSESEATSTERDVISEETTDAALNPETQQEEDISDIQEAEAASQSQETETEAEAGAVDDAAEDYVQQQQQVQAQAIAAVEEQGSQVIAELEREFEVLAARQQHEIRRLQQELSSMQQHLQDTNASADGLLLNDVSRLLQSAENELRFNGNVANAVSILTVAQRIAAESKNTMLDGLVGAIGADIVTLRSSESATVEDMFRQVQQLSRLIDLAPLNTPDYSSHSHLMMPTKSTAESSEFAEAAPPESKEVTTNADARWYERTWSQTKSLASTAYSAIASDLGELVRVEKLSEPDSGLLSAEQAGIMRNNLKMQLGFAQQALMSRQQGIWQTSLASVAESLQQYFRQDSSEAMQAQSMLADLVKASVQPTMPDISHSRRALSETYEQLRVQRSFQE</sequence>
<evidence type="ECO:0000313" key="4">
    <source>
        <dbReference type="EMBL" id="QPT40049.1"/>
    </source>
</evidence>
<feature type="compositionally biased region" description="Low complexity" evidence="2">
    <location>
        <begin position="137"/>
        <end position="147"/>
    </location>
</feature>
<feature type="compositionally biased region" description="Acidic residues" evidence="2">
    <location>
        <begin position="217"/>
        <end position="233"/>
    </location>
</feature>
<dbReference type="PANTHER" id="PTHR38043">
    <property type="entry name" value="PROTEIN HEMX"/>
    <property type="match status" value="1"/>
</dbReference>
<evidence type="ECO:0000256" key="1">
    <source>
        <dbReference type="SAM" id="Coils"/>
    </source>
</evidence>
<protein>
    <submittedName>
        <fullName evidence="5">Bifunctional uroporphyrinogen-III synthetase /uroporphyrin-III C-methyltransferase</fullName>
    </submittedName>
    <submittedName>
        <fullName evidence="4">Uroporphyrinogen-III C-methyltransferase</fullName>
    </submittedName>
</protein>
<dbReference type="EMBL" id="CP065725">
    <property type="protein sequence ID" value="QPT40049.1"/>
    <property type="molecule type" value="Genomic_DNA"/>
</dbReference>
<organism evidence="5 6">
    <name type="scientific">Oligella ureolytica</name>
    <dbReference type="NCBI Taxonomy" id="90244"/>
    <lineage>
        <taxon>Bacteria</taxon>
        <taxon>Pseudomonadati</taxon>
        <taxon>Pseudomonadota</taxon>
        <taxon>Betaproteobacteria</taxon>
        <taxon>Burkholderiales</taxon>
        <taxon>Alcaligenaceae</taxon>
        <taxon>Oligella</taxon>
    </lineage>
</organism>
<feature type="compositionally biased region" description="Acidic residues" evidence="2">
    <location>
        <begin position="286"/>
        <end position="296"/>
    </location>
</feature>
<feature type="compositionally biased region" description="Basic and acidic residues" evidence="2">
    <location>
        <begin position="168"/>
        <end position="184"/>
    </location>
</feature>
<feature type="coiled-coil region" evidence="1">
    <location>
        <begin position="349"/>
        <end position="383"/>
    </location>
</feature>
<accession>A0A378X9B9</accession>
<evidence type="ECO:0000313" key="6">
    <source>
        <dbReference type="Proteomes" id="UP000254603"/>
    </source>
</evidence>
<feature type="compositionally biased region" description="Polar residues" evidence="2">
    <location>
        <begin position="115"/>
        <end position="130"/>
    </location>
</feature>
<keyword evidence="3" id="KW-0472">Membrane</keyword>
<name>A0A378X9B9_9BURK</name>
<dbReference type="InterPro" id="IPR007470">
    <property type="entry name" value="HemX"/>
</dbReference>
<feature type="region of interest" description="Disordered" evidence="2">
    <location>
        <begin position="1"/>
        <end position="92"/>
    </location>
</feature>
<feature type="compositionally biased region" description="Acidic residues" evidence="2">
    <location>
        <begin position="54"/>
        <end position="65"/>
    </location>
</feature>
<keyword evidence="5" id="KW-0489">Methyltransferase</keyword>
<feature type="region of interest" description="Disordered" evidence="2">
    <location>
        <begin position="115"/>
        <end position="313"/>
    </location>
</feature>
<dbReference type="Proteomes" id="UP000254603">
    <property type="component" value="Unassembled WGS sequence"/>
</dbReference>
<keyword evidence="3" id="KW-1133">Transmembrane helix</keyword>
<dbReference type="GO" id="GO:0032259">
    <property type="term" value="P:methylation"/>
    <property type="evidence" value="ECO:0007669"/>
    <property type="project" value="UniProtKB-KW"/>
</dbReference>
<feature type="compositionally biased region" description="Basic and acidic residues" evidence="2">
    <location>
        <begin position="256"/>
        <end position="272"/>
    </location>
</feature>
<dbReference type="Pfam" id="PF04375">
    <property type="entry name" value="HemX"/>
    <property type="match status" value="1"/>
</dbReference>
<feature type="transmembrane region" description="Helical" evidence="3">
    <location>
        <begin position="95"/>
        <end position="114"/>
    </location>
</feature>
<keyword evidence="1" id="KW-0175">Coiled coil</keyword>
<keyword evidence="5" id="KW-0808">Transferase</keyword>
<keyword evidence="7" id="KW-1185">Reference proteome</keyword>
<reference evidence="5 6" key="1">
    <citation type="submission" date="2018-06" db="EMBL/GenBank/DDBJ databases">
        <authorList>
            <consortium name="Pathogen Informatics"/>
            <person name="Doyle S."/>
        </authorList>
    </citation>
    <scope>NUCLEOTIDE SEQUENCE [LARGE SCALE GENOMIC DNA]</scope>
    <source>
        <strain evidence="5 6">NCTC11997</strain>
    </source>
</reference>
<dbReference type="AlphaFoldDB" id="A0A378X9B9"/>
<dbReference type="STRING" id="1122619.GCA_000373745_01350"/>
<dbReference type="Proteomes" id="UP000594903">
    <property type="component" value="Chromosome"/>
</dbReference>